<evidence type="ECO:0000256" key="4">
    <source>
        <dbReference type="HAMAP-Rule" id="MF_01632"/>
    </source>
</evidence>
<comment type="caution">
    <text evidence="4">Lacks conserved residue(s) required for the propagation of feature annotation.</text>
</comment>
<evidence type="ECO:0000256" key="5">
    <source>
        <dbReference type="SAM" id="MobiDB-lite"/>
    </source>
</evidence>
<evidence type="ECO:0000256" key="2">
    <source>
        <dbReference type="ARBA" id="ARBA00022688"/>
    </source>
</evidence>
<feature type="region of interest" description="Disordered" evidence="5">
    <location>
        <begin position="1"/>
        <end position="21"/>
    </location>
</feature>
<dbReference type="PANTHER" id="PTHR38683">
    <property type="entry name" value="CHORISMATE PYRUVATE-LYASE"/>
    <property type="match status" value="1"/>
</dbReference>
<evidence type="ECO:0000256" key="1">
    <source>
        <dbReference type="ARBA" id="ARBA00022490"/>
    </source>
</evidence>
<proteinExistence type="inferred from homology"/>
<gene>
    <name evidence="4" type="primary">ubiC</name>
    <name evidence="6" type="ORF">B6S09_11450</name>
</gene>
<dbReference type="InterPro" id="IPR028978">
    <property type="entry name" value="Chorismate_lyase_/UTRA_dom_sf"/>
</dbReference>
<sequence>MSLLLHDTAMTPSSDSHWHWGQEPPASPALQSWLHEPGSLTRLLRRHCRQFRVQVLADKVLRPLTPEQAVLLEARQGYCREVLLRCDDTPWVYATSLYSPATQQALPALTGLGARALGELMFESPDLVRTPFELAQLAPEEYQRLTNHAGLAAEMPAAMPWARRSALSTGCARVLVTELFLPDSAPYQDTV</sequence>
<dbReference type="UniPathway" id="UPA00232"/>
<organism evidence="6 7">
    <name type="scientific">Oceanimonas baumannii</name>
    <dbReference type="NCBI Taxonomy" id="129578"/>
    <lineage>
        <taxon>Bacteria</taxon>
        <taxon>Pseudomonadati</taxon>
        <taxon>Pseudomonadota</taxon>
        <taxon>Gammaproteobacteria</taxon>
        <taxon>Aeromonadales</taxon>
        <taxon>Aeromonadaceae</taxon>
        <taxon>Oceanimonas</taxon>
    </lineage>
</organism>
<dbReference type="PANTHER" id="PTHR38683:SF1">
    <property type="entry name" value="CHORISMATE PYRUVATE-LYASE"/>
    <property type="match status" value="1"/>
</dbReference>
<dbReference type="OrthoDB" id="9789493at2"/>
<dbReference type="GO" id="GO:0042866">
    <property type="term" value="P:pyruvate biosynthetic process"/>
    <property type="evidence" value="ECO:0007669"/>
    <property type="project" value="UniProtKB-UniRule"/>
</dbReference>
<feature type="binding site" evidence="4">
    <location>
        <position position="117"/>
    </location>
    <ligand>
        <name>substrate</name>
    </ligand>
</feature>
<keyword evidence="1 4" id="KW-0963">Cytoplasm</keyword>
<dbReference type="GO" id="GO:0006744">
    <property type="term" value="P:ubiquinone biosynthetic process"/>
    <property type="evidence" value="ECO:0007669"/>
    <property type="project" value="UniProtKB-UniRule"/>
</dbReference>
<dbReference type="Gene3D" id="3.40.1410.10">
    <property type="entry name" value="Chorismate lyase-like"/>
    <property type="match status" value="1"/>
</dbReference>
<comment type="function">
    <text evidence="4">Removes the pyruvyl group from chorismate, with concomitant aromatization of the ring, to provide 4-hydroxybenzoate (4HB) for the ubiquinone pathway.</text>
</comment>
<evidence type="ECO:0000313" key="7">
    <source>
        <dbReference type="Proteomes" id="UP000243640"/>
    </source>
</evidence>
<accession>A0A235CI83</accession>
<keyword evidence="2 4" id="KW-0831">Ubiquinone biosynthesis</keyword>
<dbReference type="Proteomes" id="UP000243640">
    <property type="component" value="Unassembled WGS sequence"/>
</dbReference>
<evidence type="ECO:0000313" key="6">
    <source>
        <dbReference type="EMBL" id="OYD23555.1"/>
    </source>
</evidence>
<dbReference type="SUPFAM" id="SSF64288">
    <property type="entry name" value="Chorismate lyase-like"/>
    <property type="match status" value="1"/>
</dbReference>
<reference evidence="6 7" key="1">
    <citation type="submission" date="2017-08" db="EMBL/GenBank/DDBJ databases">
        <title>Draft Genome Sequence of the Marine Bacterium Oceanimonas baumannii ATCC 700832.</title>
        <authorList>
            <person name="Mcclelland W.D."/>
            <person name="Brennan M.A."/>
            <person name="Trachtenberg A.M."/>
            <person name="Maclea K.S."/>
        </authorList>
    </citation>
    <scope>NUCLEOTIDE SEQUENCE [LARGE SCALE GENOMIC DNA]</scope>
    <source>
        <strain evidence="6 7">ATCC 700832</strain>
    </source>
</reference>
<dbReference type="EMBL" id="NQJF01000009">
    <property type="protein sequence ID" value="OYD23555.1"/>
    <property type="molecule type" value="Genomic_DNA"/>
</dbReference>
<protein>
    <recommendedName>
        <fullName evidence="4">Probable chorismate pyruvate-lyase</fullName>
        <shortName evidence="4">CL</shortName>
        <shortName evidence="4">CPL</shortName>
        <ecNumber evidence="4">4.1.3.40</ecNumber>
    </recommendedName>
</protein>
<feature type="binding site" evidence="4">
    <location>
        <position position="178"/>
    </location>
    <ligand>
        <name>substrate</name>
    </ligand>
</feature>
<dbReference type="InterPro" id="IPR007440">
    <property type="entry name" value="Chorismate--pyruvate_lyase"/>
</dbReference>
<keyword evidence="3 4" id="KW-0456">Lyase</keyword>
<dbReference type="Pfam" id="PF04345">
    <property type="entry name" value="Chor_lyase"/>
    <property type="match status" value="1"/>
</dbReference>
<dbReference type="GO" id="GO:0008813">
    <property type="term" value="F:chorismate lyase activity"/>
    <property type="evidence" value="ECO:0007669"/>
    <property type="project" value="UniProtKB-UniRule"/>
</dbReference>
<feature type="binding site" evidence="4">
    <location>
        <position position="80"/>
    </location>
    <ligand>
        <name>substrate</name>
    </ligand>
</feature>
<dbReference type="AlphaFoldDB" id="A0A235CI83"/>
<comment type="pathway">
    <text evidence="4">Cofactor biosynthesis; ubiquinone biosynthesis.</text>
</comment>
<dbReference type="HAMAP" id="MF_01632">
    <property type="entry name" value="UbiC"/>
    <property type="match status" value="1"/>
</dbReference>
<dbReference type="GO" id="GO:0005829">
    <property type="term" value="C:cytosol"/>
    <property type="evidence" value="ECO:0007669"/>
    <property type="project" value="TreeGrafter"/>
</dbReference>
<evidence type="ECO:0000256" key="3">
    <source>
        <dbReference type="ARBA" id="ARBA00023239"/>
    </source>
</evidence>
<keyword evidence="4 6" id="KW-0670">Pyruvate</keyword>
<comment type="caution">
    <text evidence="6">The sequence shown here is derived from an EMBL/GenBank/DDBJ whole genome shotgun (WGS) entry which is preliminary data.</text>
</comment>
<name>A0A235CI83_9GAMM</name>
<comment type="similarity">
    <text evidence="4">Belongs to the UbiC family.</text>
</comment>
<comment type="catalytic activity">
    <reaction evidence="4">
        <text>chorismate = 4-hydroxybenzoate + pyruvate</text>
        <dbReference type="Rhea" id="RHEA:16505"/>
        <dbReference type="ChEBI" id="CHEBI:15361"/>
        <dbReference type="ChEBI" id="CHEBI:17879"/>
        <dbReference type="ChEBI" id="CHEBI:29748"/>
        <dbReference type="EC" id="4.1.3.40"/>
    </reaction>
</comment>
<dbReference type="EC" id="4.1.3.40" evidence="4"/>
<comment type="subcellular location">
    <subcellularLocation>
        <location evidence="4">Cytoplasm</location>
    </subcellularLocation>
</comment>